<name>G7YC79_CLOSI</name>
<proteinExistence type="predicted"/>
<evidence type="ECO:0000313" key="1">
    <source>
        <dbReference type="EMBL" id="GAA50552.1"/>
    </source>
</evidence>
<gene>
    <name evidence="1" type="ORF">CLF_104713</name>
</gene>
<accession>G7YC79</accession>
<reference key="2">
    <citation type="submission" date="2011-10" db="EMBL/GenBank/DDBJ databases">
        <title>The genome and transcriptome sequence of Clonorchis sinensis provide insights into the carcinogenic liver fluke.</title>
        <authorList>
            <person name="Wang X."/>
            <person name="Huang Y."/>
            <person name="Chen W."/>
            <person name="Liu H."/>
            <person name="Guo L."/>
            <person name="Chen Y."/>
            <person name="Luo F."/>
            <person name="Zhou W."/>
            <person name="Sun J."/>
            <person name="Mao Q."/>
            <person name="Liang P."/>
            <person name="Zhou C."/>
            <person name="Tian Y."/>
            <person name="Men J."/>
            <person name="Lv X."/>
            <person name="Huang L."/>
            <person name="Zhou J."/>
            <person name="Hu Y."/>
            <person name="Li R."/>
            <person name="Zhang F."/>
            <person name="Lei H."/>
            <person name="Li X."/>
            <person name="Hu X."/>
            <person name="Liang C."/>
            <person name="Xu J."/>
            <person name="Wu Z."/>
            <person name="Yu X."/>
        </authorList>
    </citation>
    <scope>NUCLEOTIDE SEQUENCE</scope>
    <source>
        <strain>Henan</strain>
    </source>
</reference>
<protein>
    <submittedName>
        <fullName evidence="1">Uncharacterized protein</fullName>
    </submittedName>
</protein>
<reference evidence="1" key="1">
    <citation type="journal article" date="2011" name="Genome Biol.">
        <title>The draft genome of the carcinogenic human liver fluke Clonorchis sinensis.</title>
        <authorList>
            <person name="Wang X."/>
            <person name="Chen W."/>
            <person name="Huang Y."/>
            <person name="Sun J."/>
            <person name="Men J."/>
            <person name="Liu H."/>
            <person name="Luo F."/>
            <person name="Guo L."/>
            <person name="Lv X."/>
            <person name="Deng C."/>
            <person name="Zhou C."/>
            <person name="Fan Y."/>
            <person name="Li X."/>
            <person name="Huang L."/>
            <person name="Hu Y."/>
            <person name="Liang C."/>
            <person name="Hu X."/>
            <person name="Xu J."/>
            <person name="Yu X."/>
        </authorList>
    </citation>
    <scope>NUCLEOTIDE SEQUENCE [LARGE SCALE GENOMIC DNA]</scope>
    <source>
        <strain evidence="1">Henan</strain>
    </source>
</reference>
<evidence type="ECO:0000313" key="2">
    <source>
        <dbReference type="Proteomes" id="UP000008909"/>
    </source>
</evidence>
<dbReference type="EMBL" id="DF143057">
    <property type="protein sequence ID" value="GAA50552.1"/>
    <property type="molecule type" value="Genomic_DNA"/>
</dbReference>
<keyword evidence="2" id="KW-1185">Reference proteome</keyword>
<organism evidence="1 2">
    <name type="scientific">Clonorchis sinensis</name>
    <name type="common">Chinese liver fluke</name>
    <dbReference type="NCBI Taxonomy" id="79923"/>
    <lineage>
        <taxon>Eukaryota</taxon>
        <taxon>Metazoa</taxon>
        <taxon>Spiralia</taxon>
        <taxon>Lophotrochozoa</taxon>
        <taxon>Platyhelminthes</taxon>
        <taxon>Trematoda</taxon>
        <taxon>Digenea</taxon>
        <taxon>Opisthorchiida</taxon>
        <taxon>Opisthorchiata</taxon>
        <taxon>Opisthorchiidae</taxon>
        <taxon>Clonorchis</taxon>
    </lineage>
</organism>
<dbReference type="Proteomes" id="UP000008909">
    <property type="component" value="Unassembled WGS sequence"/>
</dbReference>
<sequence>MPIHYLRRSTIAQQYRSELAQKLSTCTGSEHVDEAWRNVKGAMLEAFSAVCPTFPIRPQHHWMSTRSLSMNDARKSIPAGNDSRCQFADTYLTSQTNRRTKLWKLQPLYGKYTVLAADDDDENDICMLHIDKAFLSYLKTGVQKTNGTPCALNGPKNTFDARRPQFVTIPWRIVTVITTLNDSPKRFMYGAVHGPKYGVTMTVPRLPYPVSWIARSSSYPQYLPDEGVEGTNKTASILASVRFIWQIHDKDSKREVDLYLFIFSAYAPTDCSFGTVKDRFYDTECPVAASQKLRCRVGCRKYEYTRSLPNVSSSDVNSYWDKIDTSLHCAGNFVCGTAPPGALKHWISDQVVALLKPQRNIQAGPEHYLTRKQANLNPNCDDSDGDQAYIMPADTVYRWQRMNEMFRYADLNCRFFMQAAHRDCRLVIISFNMQRSHDLRRSDWQVYAANRHLSAACVLFCLMRCFKSSMEIRDHVRETHEIALTGDDVRVLRDKLRRLDNLFVIFRVSEQHVSSTDVLHAGYGGNECMPCLRPPPHRQFIAVVVIDRSVRLWLYSFGHHYHISNAWAISSPPKMPPVPVVASCGFPISSGLPDYSNRLLGRPEIAHRNTHGSNNSAMFPRVTARFLPTANANMSECEVGAYVFARDYRPRHDPWLQGHLLRKRRSVKYFVSVALGSSRKHKGVLVNRSAKRTSCNIDLDRSTDYQLSVSRKPVCVSICGSKEELIDGPYEPRGPNGSEWNIDTSPQSTTDTAHSGNNALGAECLHLTFFKKGEVLEEKRRSNRIDLLDRHLTLQEGRKDVTSSCHRTAYPFSDRGTLDDRYGAVHKPKHNLDRNPSPNRACSRNYEQMFHPAPPLGRVLSYPMNFRSNLASLIFCHNFGLPLPQVQIRIRCLVRPMHYHHVPIQPICCN</sequence>
<dbReference type="AlphaFoldDB" id="G7YC79"/>